<dbReference type="Pfam" id="PF00795">
    <property type="entry name" value="CN_hydrolase"/>
    <property type="match status" value="1"/>
</dbReference>
<dbReference type="SUPFAM" id="SSF56317">
    <property type="entry name" value="Carbon-nitrogen hydrolase"/>
    <property type="match status" value="1"/>
</dbReference>
<dbReference type="Proteomes" id="UP000236023">
    <property type="component" value="Unassembled WGS sequence"/>
</dbReference>
<dbReference type="PANTHER" id="PTHR23088:SF27">
    <property type="entry name" value="DEAMINATED GLUTATHIONE AMIDASE"/>
    <property type="match status" value="1"/>
</dbReference>
<proteinExistence type="inferred from homology"/>
<dbReference type="EMBL" id="POUT01000006">
    <property type="protein sequence ID" value="PNG09340.1"/>
    <property type="molecule type" value="Genomic_DNA"/>
</dbReference>
<dbReference type="InterPro" id="IPR001110">
    <property type="entry name" value="UPF0012_CS"/>
</dbReference>
<dbReference type="PANTHER" id="PTHR23088">
    <property type="entry name" value="NITRILASE-RELATED"/>
    <property type="match status" value="1"/>
</dbReference>
<organism evidence="4 5">
    <name type="scientific">Stutzerimonas stutzeri</name>
    <name type="common">Pseudomonas stutzeri</name>
    <dbReference type="NCBI Taxonomy" id="316"/>
    <lineage>
        <taxon>Bacteria</taxon>
        <taxon>Pseudomonadati</taxon>
        <taxon>Pseudomonadota</taxon>
        <taxon>Gammaproteobacteria</taxon>
        <taxon>Pseudomonadales</taxon>
        <taxon>Pseudomonadaceae</taxon>
        <taxon>Stutzerimonas</taxon>
    </lineage>
</organism>
<evidence type="ECO:0000259" key="3">
    <source>
        <dbReference type="PROSITE" id="PS50263"/>
    </source>
</evidence>
<name>A0A2N8T3N3_STUST</name>
<keyword evidence="2 4" id="KW-0378">Hydrolase</keyword>
<accession>A0A2N8T3N3</accession>
<comment type="similarity">
    <text evidence="1">Belongs to the carbon-nitrogen hydrolase superfamily. NIT1/NIT2 family.</text>
</comment>
<dbReference type="PROSITE" id="PS50263">
    <property type="entry name" value="CN_HYDROLASE"/>
    <property type="match status" value="1"/>
</dbReference>
<evidence type="ECO:0000256" key="1">
    <source>
        <dbReference type="ARBA" id="ARBA00010613"/>
    </source>
</evidence>
<reference evidence="4 5" key="1">
    <citation type="submission" date="2018-01" db="EMBL/GenBank/DDBJ databases">
        <title>Denitrification phenotypes of diverse strains of Pseudomonas stutzeri.</title>
        <authorList>
            <person name="Milligan D.A."/>
            <person name="Bergaust L."/>
            <person name="Bakken L.R."/>
            <person name="Frostegard A."/>
        </authorList>
    </citation>
    <scope>NUCLEOTIDE SEQUENCE [LARGE SCALE GENOMIC DNA]</scope>
    <source>
        <strain evidence="4 5">24a75</strain>
    </source>
</reference>
<dbReference type="InterPro" id="IPR036526">
    <property type="entry name" value="C-N_Hydrolase_sf"/>
</dbReference>
<evidence type="ECO:0000313" key="4">
    <source>
        <dbReference type="EMBL" id="PNG09340.1"/>
    </source>
</evidence>
<dbReference type="RefSeq" id="WP_102894581.1">
    <property type="nucleotide sequence ID" value="NZ_JAMOHU010000002.1"/>
</dbReference>
<evidence type="ECO:0000313" key="5">
    <source>
        <dbReference type="Proteomes" id="UP000236023"/>
    </source>
</evidence>
<dbReference type="InterPro" id="IPR045254">
    <property type="entry name" value="Nit1/2_C-N_Hydrolase"/>
</dbReference>
<sequence>MIQTLAVIQMASQADVAGNLTSARRLLEQAAAEGARLAVLPENFAAMGCSDLPRLGRAEAAGDGPILPWLKQTARDLRLWIVAGTLPLPPDDRPQGKPNACSLLIDDQGQRVARYDKLHLFDADVADNRRRYRESDDYAAGQRLVLADTPVGRLGMSVCYDLRFPELYSALRAAGAELISAPSAFTTVTGEAHWTTLIRARAIETQCYVLAAAQGGEHPGGRVTHGHSSIVDPWGRLLREQAAGEVALVAERDAAEQVALRQRMPVQHHRRFSVPCLGTDSLE</sequence>
<protein>
    <submittedName>
        <fullName evidence="4">Carbon-nitrogen hydrolase</fullName>
    </submittedName>
</protein>
<feature type="domain" description="CN hydrolase" evidence="3">
    <location>
        <begin position="3"/>
        <end position="254"/>
    </location>
</feature>
<dbReference type="GO" id="GO:0016811">
    <property type="term" value="F:hydrolase activity, acting on carbon-nitrogen (but not peptide) bonds, in linear amides"/>
    <property type="evidence" value="ECO:0007669"/>
    <property type="project" value="InterPro"/>
</dbReference>
<dbReference type="PROSITE" id="PS01227">
    <property type="entry name" value="UPF0012"/>
    <property type="match status" value="1"/>
</dbReference>
<dbReference type="InterPro" id="IPR003010">
    <property type="entry name" value="C-N_Hydrolase"/>
</dbReference>
<comment type="caution">
    <text evidence="4">The sequence shown here is derived from an EMBL/GenBank/DDBJ whole genome shotgun (WGS) entry which is preliminary data.</text>
</comment>
<dbReference type="Gene3D" id="3.60.110.10">
    <property type="entry name" value="Carbon-nitrogen hydrolase"/>
    <property type="match status" value="1"/>
</dbReference>
<dbReference type="AlphaFoldDB" id="A0A2N8T3N3"/>
<evidence type="ECO:0000256" key="2">
    <source>
        <dbReference type="ARBA" id="ARBA00022801"/>
    </source>
</evidence>
<dbReference type="CDD" id="cd07572">
    <property type="entry name" value="nit"/>
    <property type="match status" value="1"/>
</dbReference>
<gene>
    <name evidence="4" type="ORF">CXK94_12470</name>
</gene>